<evidence type="ECO:0000313" key="2">
    <source>
        <dbReference type="EMBL" id="KAJ5709021.1"/>
    </source>
</evidence>
<dbReference type="Gene3D" id="1.10.405.20">
    <property type="match status" value="1"/>
</dbReference>
<protein>
    <recommendedName>
        <fullName evidence="4">Amine oxidase domain-containing protein</fullName>
    </recommendedName>
</protein>
<dbReference type="Gene3D" id="3.30.70.1990">
    <property type="match status" value="1"/>
</dbReference>
<dbReference type="InterPro" id="IPR050464">
    <property type="entry name" value="Zeta_carotene_desat/Oxidored"/>
</dbReference>
<reference evidence="2" key="2">
    <citation type="submission" date="2023-01" db="EMBL/GenBank/DDBJ databases">
        <authorList>
            <person name="Petersen C."/>
        </authorList>
    </citation>
    <scope>NUCLEOTIDE SEQUENCE</scope>
    <source>
        <strain evidence="2">IBT 17514</strain>
    </source>
</reference>
<proteinExistence type="predicted"/>
<dbReference type="PANTHER" id="PTHR42923:SF26">
    <property type="entry name" value="FMN REDUCTASE LOT6, PUTATIVE (AFU_ORTHOLOGUE AFUA_7G06600)-RELATED"/>
    <property type="match status" value="1"/>
</dbReference>
<reference evidence="2" key="1">
    <citation type="journal article" date="2023" name="IMA Fungus">
        <title>Comparative genomic study of the Penicillium genus elucidates a diverse pangenome and 15 lateral gene transfer events.</title>
        <authorList>
            <person name="Petersen C."/>
            <person name="Sorensen T."/>
            <person name="Nielsen M.R."/>
            <person name="Sondergaard T.E."/>
            <person name="Sorensen J.L."/>
            <person name="Fitzpatrick D.A."/>
            <person name="Frisvad J.C."/>
            <person name="Nielsen K.L."/>
        </authorList>
    </citation>
    <scope>NUCLEOTIDE SEQUENCE</scope>
    <source>
        <strain evidence="2">IBT 17514</strain>
    </source>
</reference>
<keyword evidence="3" id="KW-1185">Reference proteome</keyword>
<dbReference type="GO" id="GO:0016491">
    <property type="term" value="F:oxidoreductase activity"/>
    <property type="evidence" value="ECO:0007669"/>
    <property type="project" value="TreeGrafter"/>
</dbReference>
<feature type="chain" id="PRO_5042018878" description="Amine oxidase domain-containing protein" evidence="1">
    <location>
        <begin position="22"/>
        <end position="460"/>
    </location>
</feature>
<gene>
    <name evidence="2" type="ORF">N7493_010355</name>
</gene>
<dbReference type="SUPFAM" id="SSF51905">
    <property type="entry name" value="FAD/NAD(P)-binding domain"/>
    <property type="match status" value="1"/>
</dbReference>
<dbReference type="Gene3D" id="3.50.50.60">
    <property type="entry name" value="FAD/NAD(P)-binding domain"/>
    <property type="match status" value="1"/>
</dbReference>
<dbReference type="Pfam" id="PF13450">
    <property type="entry name" value="NAD_binding_8"/>
    <property type="match status" value="1"/>
</dbReference>
<dbReference type="InterPro" id="IPR036188">
    <property type="entry name" value="FAD/NAD-bd_sf"/>
</dbReference>
<dbReference type="Proteomes" id="UP001215712">
    <property type="component" value="Unassembled WGS sequence"/>
</dbReference>
<evidence type="ECO:0000256" key="1">
    <source>
        <dbReference type="SAM" id="SignalP"/>
    </source>
</evidence>
<keyword evidence="1" id="KW-0732">Signal</keyword>
<dbReference type="AlphaFoldDB" id="A0AAD6HCM4"/>
<organism evidence="2 3">
    <name type="scientific">Penicillium malachiteum</name>
    <dbReference type="NCBI Taxonomy" id="1324776"/>
    <lineage>
        <taxon>Eukaryota</taxon>
        <taxon>Fungi</taxon>
        <taxon>Dikarya</taxon>
        <taxon>Ascomycota</taxon>
        <taxon>Pezizomycotina</taxon>
        <taxon>Eurotiomycetes</taxon>
        <taxon>Eurotiomycetidae</taxon>
        <taxon>Eurotiales</taxon>
        <taxon>Aspergillaceae</taxon>
        <taxon>Penicillium</taxon>
    </lineage>
</organism>
<feature type="signal peptide" evidence="1">
    <location>
        <begin position="1"/>
        <end position="21"/>
    </location>
</feature>
<name>A0AAD6HCM4_9EURO</name>
<comment type="caution">
    <text evidence="2">The sequence shown here is derived from an EMBL/GenBank/DDBJ whole genome shotgun (WGS) entry which is preliminary data.</text>
</comment>
<accession>A0AAD6HCM4</accession>
<evidence type="ECO:0000313" key="3">
    <source>
        <dbReference type="Proteomes" id="UP001215712"/>
    </source>
</evidence>
<sequence>MFWKARTALLACWLILSFGLCEDSDKTIFRDIAIIGGGASGTYSAIKLHDQGKSVILIEKEEVLGGHTNTYRDPRTNTSVDYGVMVFHDQKVVKDYFKRLNVSWVITRPEFGSSTPNYLDPKTAKSIKFTNPDPTSALVAYATELSRYPKLEQGFFLPDPIPSDLLLPFGKFLEKYPGIANATFLAFNYGQGLGDYLKQPALYVFKNFGLDIIRDIASGFLIPASGNNYEIYAHATKILGSDVLLKSVVVDTPRRDEDGVQLIIRTPNGTRKVNANKLLITIPPKLENLNKFALDRHETKLFGKFMNTGYYTCLVNNTGLAQNFTSYSVSPDTQLNIPNLPGVYNIVPTAIQGVFDVKYGSPSTLPDSYVKSEIISYIKKLQAGGLAERVSGEPNFVAFKSHAPFELTVSPDDIANGFYKELYALQGYRNTWYTGAAFHTQDSAMLWNFTRAYVLPRLSD</sequence>
<dbReference type="EMBL" id="JAQJAN010000019">
    <property type="protein sequence ID" value="KAJ5709021.1"/>
    <property type="molecule type" value="Genomic_DNA"/>
</dbReference>
<evidence type="ECO:0008006" key="4">
    <source>
        <dbReference type="Google" id="ProtNLM"/>
    </source>
</evidence>
<dbReference type="PANTHER" id="PTHR42923">
    <property type="entry name" value="PROTOPORPHYRINOGEN OXIDASE"/>
    <property type="match status" value="1"/>
</dbReference>